<keyword evidence="3" id="KW-0677">Repeat</keyword>
<comment type="subcellular location">
    <subcellularLocation>
        <location evidence="1">Membrane</location>
        <topology evidence="1">Multi-pass membrane protein</topology>
    </subcellularLocation>
</comment>
<evidence type="ECO:0000256" key="1">
    <source>
        <dbReference type="ARBA" id="ARBA00004141"/>
    </source>
</evidence>
<feature type="transmembrane region" description="Helical" evidence="9">
    <location>
        <begin position="827"/>
        <end position="848"/>
    </location>
</feature>
<evidence type="ECO:0000313" key="10">
    <source>
        <dbReference type="EMBL" id="EDN94604.1"/>
    </source>
</evidence>
<dbReference type="OMA" id="LRWIHIP"/>
<protein>
    <submittedName>
        <fullName evidence="10">Uncharacterized protein</fullName>
    </submittedName>
</protein>
<keyword evidence="2 9" id="KW-0812">Transmembrane</keyword>
<dbReference type="PROSITE" id="PS50297">
    <property type="entry name" value="ANK_REP_REGION"/>
    <property type="match status" value="2"/>
</dbReference>
<dbReference type="GO" id="GO:0016020">
    <property type="term" value="C:membrane"/>
    <property type="evidence" value="ECO:0007669"/>
    <property type="project" value="UniProtKB-SubCell"/>
</dbReference>
<evidence type="ECO:0000256" key="9">
    <source>
        <dbReference type="SAM" id="Phobius"/>
    </source>
</evidence>
<dbReference type="InterPro" id="IPR036770">
    <property type="entry name" value="Ankyrin_rpt-contain_sf"/>
</dbReference>
<organism evidence="10 11">
    <name type="scientific">Sclerotinia sclerotiorum (strain ATCC 18683 / 1980 / Ss-1)</name>
    <name type="common">White mold</name>
    <name type="synonym">Whetzelinia sclerotiorum</name>
    <dbReference type="NCBI Taxonomy" id="665079"/>
    <lineage>
        <taxon>Eukaryota</taxon>
        <taxon>Fungi</taxon>
        <taxon>Dikarya</taxon>
        <taxon>Ascomycota</taxon>
        <taxon>Pezizomycotina</taxon>
        <taxon>Leotiomycetes</taxon>
        <taxon>Helotiales</taxon>
        <taxon>Sclerotiniaceae</taxon>
        <taxon>Sclerotinia</taxon>
    </lineage>
</organism>
<dbReference type="GeneID" id="5484724"/>
<dbReference type="EMBL" id="CH476635">
    <property type="protein sequence ID" value="EDN94604.1"/>
    <property type="molecule type" value="Genomic_DNA"/>
</dbReference>
<feature type="region of interest" description="Disordered" evidence="8">
    <location>
        <begin position="975"/>
        <end position="1006"/>
    </location>
</feature>
<proteinExistence type="predicted"/>
<dbReference type="InterPro" id="IPR045863">
    <property type="entry name" value="CorA_TM1_TM2"/>
</dbReference>
<feature type="compositionally biased region" description="Polar residues" evidence="8">
    <location>
        <begin position="977"/>
        <end position="986"/>
    </location>
</feature>
<dbReference type="HOGENOM" id="CLU_290730_0_0_1"/>
<dbReference type="Gene3D" id="1.20.58.340">
    <property type="entry name" value="Magnesium transport protein CorA, transmembrane region"/>
    <property type="match status" value="1"/>
</dbReference>
<gene>
    <name evidence="10" type="ORF">SS1G_10478</name>
</gene>
<feature type="compositionally biased region" description="Pro residues" evidence="8">
    <location>
        <begin position="988"/>
        <end position="999"/>
    </location>
</feature>
<dbReference type="Pfam" id="PF12796">
    <property type="entry name" value="Ank_2"/>
    <property type="match status" value="1"/>
</dbReference>
<feature type="repeat" description="ANK" evidence="7">
    <location>
        <begin position="148"/>
        <end position="180"/>
    </location>
</feature>
<evidence type="ECO:0000256" key="4">
    <source>
        <dbReference type="ARBA" id="ARBA00022989"/>
    </source>
</evidence>
<dbReference type="AlphaFoldDB" id="A7EYR2"/>
<accession>A7EYR2</accession>
<keyword evidence="4 9" id="KW-1133">Transmembrane helix</keyword>
<dbReference type="eggNOG" id="KOG4177">
    <property type="taxonomic scope" value="Eukaryota"/>
</dbReference>
<evidence type="ECO:0000256" key="8">
    <source>
        <dbReference type="SAM" id="MobiDB-lite"/>
    </source>
</evidence>
<keyword evidence="5 7" id="KW-0040">ANK repeat</keyword>
<feature type="transmembrane region" description="Helical" evidence="9">
    <location>
        <begin position="868"/>
        <end position="891"/>
    </location>
</feature>
<dbReference type="GO" id="GO:0046873">
    <property type="term" value="F:metal ion transmembrane transporter activity"/>
    <property type="evidence" value="ECO:0007669"/>
    <property type="project" value="InterPro"/>
</dbReference>
<dbReference type="RefSeq" id="XP_001588930.1">
    <property type="nucleotide sequence ID" value="XM_001588880.1"/>
</dbReference>
<dbReference type="Pfam" id="PF01544">
    <property type="entry name" value="CorA"/>
    <property type="match status" value="1"/>
</dbReference>
<dbReference type="PANTHER" id="PTHR24198">
    <property type="entry name" value="ANKYRIN REPEAT AND PROTEIN KINASE DOMAIN-CONTAINING PROTEIN"/>
    <property type="match status" value="1"/>
</dbReference>
<evidence type="ECO:0000256" key="3">
    <source>
        <dbReference type="ARBA" id="ARBA00022737"/>
    </source>
</evidence>
<name>A7EYR2_SCLS1</name>
<dbReference type="InterPro" id="IPR002523">
    <property type="entry name" value="MgTranspt_CorA/ZnTranspt_ZntB"/>
</dbReference>
<dbReference type="InterPro" id="IPR002110">
    <property type="entry name" value="Ankyrin_rpt"/>
</dbReference>
<reference evidence="11" key="1">
    <citation type="journal article" date="2011" name="PLoS Genet.">
        <title>Genomic analysis of the necrotrophic fungal pathogens Sclerotinia sclerotiorum and Botrytis cinerea.</title>
        <authorList>
            <person name="Amselem J."/>
            <person name="Cuomo C.A."/>
            <person name="van Kan J.A."/>
            <person name="Viaud M."/>
            <person name="Benito E.P."/>
            <person name="Couloux A."/>
            <person name="Coutinho P.M."/>
            <person name="de Vries R.P."/>
            <person name="Dyer P.S."/>
            <person name="Fillinger S."/>
            <person name="Fournier E."/>
            <person name="Gout L."/>
            <person name="Hahn M."/>
            <person name="Kohn L."/>
            <person name="Lapalu N."/>
            <person name="Plummer K.M."/>
            <person name="Pradier J.M."/>
            <person name="Quevillon E."/>
            <person name="Sharon A."/>
            <person name="Simon A."/>
            <person name="ten Have A."/>
            <person name="Tudzynski B."/>
            <person name="Tudzynski P."/>
            <person name="Wincker P."/>
            <person name="Andrew M."/>
            <person name="Anthouard V."/>
            <person name="Beever R.E."/>
            <person name="Beffa R."/>
            <person name="Benoit I."/>
            <person name="Bouzid O."/>
            <person name="Brault B."/>
            <person name="Chen Z."/>
            <person name="Choquer M."/>
            <person name="Collemare J."/>
            <person name="Cotton P."/>
            <person name="Danchin E.G."/>
            <person name="Da Silva C."/>
            <person name="Gautier A."/>
            <person name="Giraud C."/>
            <person name="Giraud T."/>
            <person name="Gonzalez C."/>
            <person name="Grossetete S."/>
            <person name="Guldener U."/>
            <person name="Henrissat B."/>
            <person name="Howlett B.J."/>
            <person name="Kodira C."/>
            <person name="Kretschmer M."/>
            <person name="Lappartient A."/>
            <person name="Leroch M."/>
            <person name="Levis C."/>
            <person name="Mauceli E."/>
            <person name="Neuveglise C."/>
            <person name="Oeser B."/>
            <person name="Pearson M."/>
            <person name="Poulain J."/>
            <person name="Poussereau N."/>
            <person name="Quesneville H."/>
            <person name="Rascle C."/>
            <person name="Schumacher J."/>
            <person name="Segurens B."/>
            <person name="Sexton A."/>
            <person name="Silva E."/>
            <person name="Sirven C."/>
            <person name="Soanes D.M."/>
            <person name="Talbot N.J."/>
            <person name="Templeton M."/>
            <person name="Yandava C."/>
            <person name="Yarden O."/>
            <person name="Zeng Q."/>
            <person name="Rollins J.A."/>
            <person name="Lebrun M.H."/>
            <person name="Dickman M."/>
        </authorList>
    </citation>
    <scope>NUCLEOTIDE SEQUENCE [LARGE SCALE GENOMIC DNA]</scope>
    <source>
        <strain evidence="11">ATCC 18683 / 1980 / Ss-1</strain>
    </source>
</reference>
<dbReference type="Pfam" id="PF00023">
    <property type="entry name" value="Ank"/>
    <property type="match status" value="1"/>
</dbReference>
<feature type="region of interest" description="Disordered" evidence="8">
    <location>
        <begin position="563"/>
        <end position="593"/>
    </location>
</feature>
<dbReference type="Proteomes" id="UP000001312">
    <property type="component" value="Unassembled WGS sequence"/>
</dbReference>
<keyword evidence="6 9" id="KW-0472">Membrane</keyword>
<dbReference type="SMART" id="SM00248">
    <property type="entry name" value="ANK"/>
    <property type="match status" value="7"/>
</dbReference>
<dbReference type="PANTHER" id="PTHR24198:SF165">
    <property type="entry name" value="ANKYRIN REPEAT-CONTAINING PROTEIN-RELATED"/>
    <property type="match status" value="1"/>
</dbReference>
<sequence length="1052" mass="118749">MVVKSGSSNQSGRRRIWGDSIINGSFDLLRKKGALISDVTSDKSTCFHQVVDCSRELTNDSKIIVRELIGGGGNINQPNIHGFSPLYSASMTQKLKHVEFLLELGADVNLIGSEENGTALMEACGKEDSRIAEVLLQHNADTTIASHHGLTALTLAVLYDRVENVKLLVKNGANAIIRTNEGKTPVQVAININRNVETAIEVLAAQEYYPQDPSQKFHYMERAADVPELKTELLKGFESGKYKTLEQLHILMYWAVSNGAIKLAAKCIDHDQQVLQWTREGASWFHIASKSGKLEVTRLLLDRMTNQQDKPDRPEGWAKVKFILQQNSLGDSPLTICIDRGHHQLEEEYWSKIRQLHTSGNSFVDSYPAVADRILELLAIYEKPGHETILGEFLHKEGVQNSEHFTTLHWAVYGSQAVVVWWLLSKNGYSPDDVKSALKLVPDTRESPDIQYHVQKLLLNPPPALDHVANPKKNHIHRSSKNGDKIYDLGSIVDIISGGQTIKIPYAKPSVYDIIYGEGPETTMRKVRKDLRQRDLDSLKKALRQTRNEQGKRIYVSCSDGTGARCSSSLMDSPSSEHDKYDNEEPSGDTPRDLRLRWIHLQVNQRKQENDTKNLAEDKSVTTANHIDFVRSTEERSSREVTHEPITLDQYYYPTILNTSARDNDQVLSKFLQSKRKQPEGVKQLGRQRNSLFRDFLRGLQEAEKQKGQLPDKEVDPNSLATRPASLNRYHVISSETELLDMIRDIRDELHMLSSLAEDQEFVWKQAFATNDLMNLNVHTPTDIKKDLEKILSEADKTENYINNLLDLRQAEFGRLQAYDSAKQSNIIFIFTIITIILLPLSFLTSLFALDVSDFPHESGSVKYKAWWLFPVLFGATALVSIPNVILAWNVDALSGKFRPRNNIASKASETSTGMQVYRYTRGHNQPTIAGKKDSYRYGVITNQPFSNAKFSAVGREVSFLSGNRHHAFITAKNRKNPNQNLIRQIQPSPPQKTTPPPNKGSARRTRGHMMHYHPMNSRPLLSLQLSTPFPSGFRADCLRRGGPSQIKLNTT</sequence>
<dbReference type="Gene3D" id="1.25.40.20">
    <property type="entry name" value="Ankyrin repeat-containing domain"/>
    <property type="match status" value="2"/>
</dbReference>
<evidence type="ECO:0000256" key="5">
    <source>
        <dbReference type="ARBA" id="ARBA00023043"/>
    </source>
</evidence>
<feature type="repeat" description="ANK" evidence="7">
    <location>
        <begin position="81"/>
        <end position="113"/>
    </location>
</feature>
<dbReference type="SUPFAM" id="SSF48403">
    <property type="entry name" value="Ankyrin repeat"/>
    <property type="match status" value="2"/>
</dbReference>
<dbReference type="PROSITE" id="PS50088">
    <property type="entry name" value="ANK_REPEAT"/>
    <property type="match status" value="2"/>
</dbReference>
<dbReference type="InParanoid" id="A7EYR2"/>
<feature type="compositionally biased region" description="Polar residues" evidence="8">
    <location>
        <begin position="565"/>
        <end position="574"/>
    </location>
</feature>
<evidence type="ECO:0000256" key="7">
    <source>
        <dbReference type="PROSITE-ProRule" id="PRU00023"/>
    </source>
</evidence>
<evidence type="ECO:0000256" key="2">
    <source>
        <dbReference type="ARBA" id="ARBA00022692"/>
    </source>
</evidence>
<dbReference type="SUPFAM" id="SSF144083">
    <property type="entry name" value="Magnesium transport protein CorA, transmembrane region"/>
    <property type="match status" value="1"/>
</dbReference>
<evidence type="ECO:0000256" key="6">
    <source>
        <dbReference type="ARBA" id="ARBA00023136"/>
    </source>
</evidence>
<dbReference type="KEGG" id="ssl:SS1G_10478"/>
<keyword evidence="11" id="KW-1185">Reference proteome</keyword>
<evidence type="ECO:0000313" key="11">
    <source>
        <dbReference type="Proteomes" id="UP000001312"/>
    </source>
</evidence>